<dbReference type="AlphaFoldDB" id="V9HMN7"/>
<dbReference type="InterPro" id="IPR029016">
    <property type="entry name" value="GAF-like_dom_sf"/>
</dbReference>
<dbReference type="SMART" id="SM00387">
    <property type="entry name" value="HATPase_c"/>
    <property type="match status" value="1"/>
</dbReference>
<keyword evidence="20" id="KW-1185">Reference proteome</keyword>
<protein>
    <recommendedName>
        <fullName evidence="14">Sensor protein</fullName>
        <ecNumber evidence="14">2.7.13.3</ecNumber>
    </recommendedName>
</protein>
<keyword evidence="10 14" id="KW-0067">ATP-binding</keyword>
<dbReference type="Pfam" id="PF02518">
    <property type="entry name" value="HATPase_c"/>
    <property type="match status" value="1"/>
</dbReference>
<dbReference type="EMBL" id="ADCY02000011">
    <property type="protein sequence ID" value="EFG31418.2"/>
    <property type="molecule type" value="Genomic_DNA"/>
</dbReference>
<keyword evidence="13 14" id="KW-0472">Membrane</keyword>
<evidence type="ECO:0000256" key="9">
    <source>
        <dbReference type="ARBA" id="ARBA00022777"/>
    </source>
</evidence>
<evidence type="ECO:0000256" key="3">
    <source>
        <dbReference type="ARBA" id="ARBA00022475"/>
    </source>
</evidence>
<dbReference type="GO" id="GO:0005524">
    <property type="term" value="F:ATP binding"/>
    <property type="evidence" value="ECO:0007669"/>
    <property type="project" value="UniProtKB-UniRule"/>
</dbReference>
<dbReference type="InterPro" id="IPR016380">
    <property type="entry name" value="Sig_transdc_His_kin_NarX/NarQ"/>
</dbReference>
<dbReference type="HOGENOM" id="CLU_000445_20_10_4"/>
<evidence type="ECO:0000256" key="7">
    <source>
        <dbReference type="ARBA" id="ARBA00022692"/>
    </source>
</evidence>
<evidence type="ECO:0000256" key="1">
    <source>
        <dbReference type="ARBA" id="ARBA00000085"/>
    </source>
</evidence>
<evidence type="ECO:0000256" key="14">
    <source>
        <dbReference type="PIRNR" id="PIRNR003167"/>
    </source>
</evidence>
<evidence type="ECO:0000256" key="10">
    <source>
        <dbReference type="ARBA" id="ARBA00022840"/>
    </source>
</evidence>
<dbReference type="SUPFAM" id="SSF55781">
    <property type="entry name" value="GAF domain-like"/>
    <property type="match status" value="1"/>
</dbReference>
<dbReference type="eggNOG" id="COG3850">
    <property type="taxonomic scope" value="Bacteria"/>
</dbReference>
<dbReference type="CDD" id="cd06225">
    <property type="entry name" value="HAMP"/>
    <property type="match status" value="1"/>
</dbReference>
<feature type="transmembrane region" description="Helical" evidence="16">
    <location>
        <begin position="160"/>
        <end position="184"/>
    </location>
</feature>
<organism evidence="19 20">
    <name type="scientific">Simonsiella muelleri ATCC 29453</name>
    <dbReference type="NCBI Taxonomy" id="641147"/>
    <lineage>
        <taxon>Bacteria</taxon>
        <taxon>Pseudomonadati</taxon>
        <taxon>Pseudomonadota</taxon>
        <taxon>Betaproteobacteria</taxon>
        <taxon>Neisseriales</taxon>
        <taxon>Neisseriaceae</taxon>
        <taxon>Simonsiella</taxon>
    </lineage>
</organism>
<dbReference type="PROSITE" id="PS50885">
    <property type="entry name" value="HAMP"/>
    <property type="match status" value="1"/>
</dbReference>
<comment type="caution">
    <text evidence="19">The sequence shown here is derived from an EMBL/GenBank/DDBJ whole genome shotgun (WGS) entry which is preliminary data.</text>
</comment>
<keyword evidence="9 14" id="KW-0418">Kinase</keyword>
<dbReference type="GO" id="GO:0000155">
    <property type="term" value="F:phosphorelay sensor kinase activity"/>
    <property type="evidence" value="ECO:0007669"/>
    <property type="project" value="UniProtKB-UniRule"/>
</dbReference>
<proteinExistence type="predicted"/>
<accession>V9HMN7</accession>
<dbReference type="InterPro" id="IPR036890">
    <property type="entry name" value="HATPase_C_sf"/>
</dbReference>
<dbReference type="InterPro" id="IPR003660">
    <property type="entry name" value="HAMP_dom"/>
</dbReference>
<evidence type="ECO:0000256" key="6">
    <source>
        <dbReference type="ARBA" id="ARBA00022679"/>
    </source>
</evidence>
<evidence type="ECO:0000313" key="19">
    <source>
        <dbReference type="EMBL" id="EFG31418.2"/>
    </source>
</evidence>
<evidence type="ECO:0000256" key="15">
    <source>
        <dbReference type="SAM" id="Coils"/>
    </source>
</evidence>
<dbReference type="GO" id="GO:0005886">
    <property type="term" value="C:plasma membrane"/>
    <property type="evidence" value="ECO:0007669"/>
    <property type="project" value="UniProtKB-SubCell"/>
</dbReference>
<dbReference type="Gene3D" id="3.30.565.10">
    <property type="entry name" value="Histidine kinase-like ATPase, C-terminal domain"/>
    <property type="match status" value="1"/>
</dbReference>
<dbReference type="GO" id="GO:0046983">
    <property type="term" value="F:protein dimerization activity"/>
    <property type="evidence" value="ECO:0007669"/>
    <property type="project" value="UniProtKB-UniRule"/>
</dbReference>
<evidence type="ECO:0000256" key="2">
    <source>
        <dbReference type="ARBA" id="ARBA00004429"/>
    </source>
</evidence>
<gene>
    <name evidence="19" type="ORF">HMPREF9021_00687</name>
</gene>
<dbReference type="STRING" id="641147.HMPREF9021_00687"/>
<dbReference type="PANTHER" id="PTHR24421:SF10">
    <property type="entry name" value="NITRATE_NITRITE SENSOR PROTEIN NARQ"/>
    <property type="match status" value="1"/>
</dbReference>
<dbReference type="Gene3D" id="1.20.120.960">
    <property type="entry name" value="Histidine kinase NarX, sensor domain"/>
    <property type="match status" value="1"/>
</dbReference>
<name>V9HMN7_9NEIS</name>
<feature type="domain" description="Histidine kinase" evidence="17">
    <location>
        <begin position="430"/>
        <end position="623"/>
    </location>
</feature>
<dbReference type="InterPro" id="IPR050482">
    <property type="entry name" value="Sensor_HK_TwoCompSys"/>
</dbReference>
<dbReference type="SMART" id="SM00304">
    <property type="entry name" value="HAMP"/>
    <property type="match status" value="1"/>
</dbReference>
<dbReference type="Gene3D" id="3.30.450.40">
    <property type="match status" value="1"/>
</dbReference>
<dbReference type="Proteomes" id="UP000017813">
    <property type="component" value="Unassembled WGS sequence"/>
</dbReference>
<dbReference type="SUPFAM" id="SSF158472">
    <property type="entry name" value="HAMP domain-like"/>
    <property type="match status" value="1"/>
</dbReference>
<dbReference type="CDD" id="cd16917">
    <property type="entry name" value="HATPase_UhpB-NarQ-NarX-like"/>
    <property type="match status" value="1"/>
</dbReference>
<dbReference type="EC" id="2.7.13.3" evidence="14"/>
<dbReference type="InterPro" id="IPR042295">
    <property type="entry name" value="NarX-like_N_sf"/>
</dbReference>
<dbReference type="InterPro" id="IPR029095">
    <property type="entry name" value="NarX-like_N"/>
</dbReference>
<dbReference type="InterPro" id="IPR011712">
    <property type="entry name" value="Sig_transdc_His_kin_sub3_dim/P"/>
</dbReference>
<comment type="subcellular location">
    <subcellularLocation>
        <location evidence="2">Cell inner membrane</location>
        <topology evidence="2">Multi-pass membrane protein</topology>
    </subcellularLocation>
</comment>
<keyword evidence="15" id="KW-0175">Coiled coil</keyword>
<sequence>MSYHFSSLSFRLKSLTVLWLLAALCAIAFTLLLSWRMQGAGAAINDTGSLRMQTYRLALLHNNHASYDEINQQIQQFELTLATLKNGDPKRPLFLPHSQIIEENLRKIQQNWLLIKPHFLQPFQKNNQNIHNIQNLINKIDDLTYAIEQSQSNRLNLLRLFQMSLLVMVLISAVVMVYLLNLWVLEPLGKLQTGVHAIHNGKFGVQVQVDNVSEFAELDDGFNQMSNHLQQLYSNLEQQVTEKTQDLKFKNQTLETLYYFSNFLNQAHNTSAACEGFLQKIISFVPAQASSIRLIDFKRQKLDLIAQIGLPENLQTAAACQRIDDCLCGQAVQKDSWQPIYFHKEIEQITDKTSCSHFGFHYLRVFQIRYKGQDLGMLTLYFHEELELGNLDNLIDSLCQQLGSAVNNLRLTEESRQLAVMQERNLMAQGLHDSIAQTLNFLNLQTQMLESSLKAKNDTEVAETLQFIKDGVKECYDDVRELLLNFRTKITRKEFAEAVDTLAQRFKQQTQNEIEIHWSGDGAPLSSEQQLQFIFILQESLSNIRKHAQANHVSIYFDNADDFTMKIHDNGRGFDVKILDSLSGSHVGLGIMRERALRIHAQFDLQSQSNHGTTIYLKLPKSERILE</sequence>
<dbReference type="Pfam" id="PF07730">
    <property type="entry name" value="HisKA_3"/>
    <property type="match status" value="1"/>
</dbReference>
<keyword evidence="5" id="KW-0597">Phosphoprotein</keyword>
<dbReference type="Gene3D" id="1.20.5.1930">
    <property type="match status" value="1"/>
</dbReference>
<evidence type="ECO:0000259" key="18">
    <source>
        <dbReference type="PROSITE" id="PS50885"/>
    </source>
</evidence>
<evidence type="ECO:0000259" key="17">
    <source>
        <dbReference type="PROSITE" id="PS50109"/>
    </source>
</evidence>
<comment type="catalytic activity">
    <reaction evidence="1 14">
        <text>ATP + protein L-histidine = ADP + protein N-phospho-L-histidine.</text>
        <dbReference type="EC" id="2.7.13.3"/>
    </reaction>
</comment>
<evidence type="ECO:0000256" key="4">
    <source>
        <dbReference type="ARBA" id="ARBA00022519"/>
    </source>
</evidence>
<dbReference type="PROSITE" id="PS50109">
    <property type="entry name" value="HIS_KIN"/>
    <property type="match status" value="1"/>
</dbReference>
<keyword evidence="3 14" id="KW-1003">Cell membrane</keyword>
<evidence type="ECO:0000256" key="11">
    <source>
        <dbReference type="ARBA" id="ARBA00022989"/>
    </source>
</evidence>
<dbReference type="PANTHER" id="PTHR24421">
    <property type="entry name" value="NITRATE/NITRITE SENSOR PROTEIN NARX-RELATED"/>
    <property type="match status" value="1"/>
</dbReference>
<reference evidence="19 20" key="1">
    <citation type="submission" date="2010-03" db="EMBL/GenBank/DDBJ databases">
        <authorList>
            <consortium name="The Broad Institute Genome Sequencing Platform"/>
            <person name="Ward D."/>
            <person name="Earl A."/>
            <person name="Feldgarden M."/>
            <person name="Gevers D."/>
            <person name="Young S."/>
            <person name="Zeng Q."/>
            <person name="Koehrsen M."/>
            <person name="Alvarado L."/>
            <person name="Berlin A.M."/>
            <person name="Borenstein D."/>
            <person name="Chapman S.B."/>
            <person name="Chen Z."/>
            <person name="Engels R."/>
            <person name="Freedman E."/>
            <person name="Gellesch M."/>
            <person name="Goldberg J."/>
            <person name="Griggs A."/>
            <person name="Gujja S."/>
            <person name="Heilman E.R."/>
            <person name="Heiman D.I."/>
            <person name="Hepburn T.A."/>
            <person name="Howarth C."/>
            <person name="Jen D."/>
            <person name="Larson L."/>
            <person name="Mehta T."/>
            <person name="Park D."/>
            <person name="Pearson M."/>
            <person name="Richards J."/>
            <person name="Roberts A."/>
            <person name="Saif S."/>
            <person name="Shea T.D."/>
            <person name="Shenoy N."/>
            <person name="Sisk P."/>
            <person name="Stolte C."/>
            <person name="Sykes S.N."/>
            <person name="Walk T."/>
            <person name="White J."/>
            <person name="Yandava C."/>
            <person name="Izard J."/>
            <person name="Baranova O.V."/>
            <person name="Blanton J.M."/>
            <person name="Tanner A.C."/>
            <person name="Dewhirst F."/>
            <person name="Haas B."/>
            <person name="Nusbaum C."/>
            <person name="Birren B."/>
        </authorList>
    </citation>
    <scope>NUCLEOTIDE SEQUENCE [LARGE SCALE GENOMIC DNA]</scope>
    <source>
        <strain evidence="19 20">ATCC 29453</strain>
    </source>
</reference>
<evidence type="ECO:0000256" key="13">
    <source>
        <dbReference type="ARBA" id="ARBA00023136"/>
    </source>
</evidence>
<evidence type="ECO:0000256" key="8">
    <source>
        <dbReference type="ARBA" id="ARBA00022741"/>
    </source>
</evidence>
<keyword evidence="8 14" id="KW-0547">Nucleotide-binding</keyword>
<dbReference type="InterPro" id="IPR003594">
    <property type="entry name" value="HATPase_dom"/>
</dbReference>
<dbReference type="OrthoDB" id="9811306at2"/>
<evidence type="ECO:0000313" key="20">
    <source>
        <dbReference type="Proteomes" id="UP000017813"/>
    </source>
</evidence>
<evidence type="ECO:0000256" key="16">
    <source>
        <dbReference type="SAM" id="Phobius"/>
    </source>
</evidence>
<dbReference type="SUPFAM" id="SSF55874">
    <property type="entry name" value="ATPase domain of HSP90 chaperone/DNA topoisomerase II/histidine kinase"/>
    <property type="match status" value="1"/>
</dbReference>
<dbReference type="Pfam" id="PF13675">
    <property type="entry name" value="PilJ"/>
    <property type="match status" value="1"/>
</dbReference>
<keyword evidence="4 14" id="KW-0997">Cell inner membrane</keyword>
<keyword evidence="6 14" id="KW-0808">Transferase</keyword>
<dbReference type="InterPro" id="IPR005467">
    <property type="entry name" value="His_kinase_dom"/>
</dbReference>
<keyword evidence="7 16" id="KW-0812">Transmembrane</keyword>
<keyword evidence="11 16" id="KW-1133">Transmembrane helix</keyword>
<evidence type="ECO:0000256" key="5">
    <source>
        <dbReference type="ARBA" id="ARBA00022553"/>
    </source>
</evidence>
<feature type="domain" description="HAMP" evidence="18">
    <location>
        <begin position="182"/>
        <end position="234"/>
    </location>
</feature>
<evidence type="ECO:0000256" key="12">
    <source>
        <dbReference type="ARBA" id="ARBA00023012"/>
    </source>
</evidence>
<dbReference type="KEGG" id="smur:BWP33_09840"/>
<feature type="coiled-coil region" evidence="15">
    <location>
        <begin position="226"/>
        <end position="253"/>
    </location>
</feature>
<dbReference type="PIRSF" id="PIRSF003167">
    <property type="entry name" value="STHK_NarX/NarQ"/>
    <property type="match status" value="1"/>
</dbReference>
<reference evidence="19 20" key="2">
    <citation type="submission" date="2011-10" db="EMBL/GenBank/DDBJ databases">
        <title>The Genome Sequence of Simonsiella muelleri ATCC 29453.</title>
        <authorList>
            <consortium name="The Broad Institute Genome Sequencing Platform"/>
            <consortium name="The Broad Institute Genome Sequencing Center for Infectious Disease"/>
            <person name="Earl A."/>
            <person name="Ward D."/>
            <person name="Feldgarden M."/>
            <person name="Gevers D."/>
            <person name="Izard J."/>
            <person name="Baranova O.V."/>
            <person name="Blanton J.M."/>
            <person name="Tanner A.C."/>
            <person name="Dewhirst F."/>
            <person name="Young S.K."/>
            <person name="Zeng Q."/>
            <person name="Gargeya S."/>
            <person name="Fitzgerald M."/>
            <person name="Haas B."/>
            <person name="Abouelleil A."/>
            <person name="Alvarado L."/>
            <person name="Arachchi H.M."/>
            <person name="Berlin A."/>
            <person name="Brown A."/>
            <person name="Chapman S.B."/>
            <person name="Chen Z."/>
            <person name="Dunbar C."/>
            <person name="Freedman E."/>
            <person name="Gearin G."/>
            <person name="Goldberg J."/>
            <person name="Griggs A."/>
            <person name="Gujja S."/>
            <person name="Heiman D."/>
            <person name="Howarth C."/>
            <person name="Larson L."/>
            <person name="Lui A."/>
            <person name="MacDonald P.J.P."/>
            <person name="Montmayeur A."/>
            <person name="Murphy C."/>
            <person name="Neiman D."/>
            <person name="Pearson M."/>
            <person name="Priest M."/>
            <person name="Roberts A."/>
            <person name="Saif S."/>
            <person name="Shea T."/>
            <person name="Shenoy N."/>
            <person name="Sisk P."/>
            <person name="Stolte C."/>
            <person name="Sykes S."/>
            <person name="Wortman J."/>
            <person name="Nusbaum C."/>
            <person name="Birren B."/>
        </authorList>
    </citation>
    <scope>NUCLEOTIDE SEQUENCE [LARGE SCALE GENOMIC DNA]</scope>
    <source>
        <strain evidence="19 20">ATCC 29453</strain>
    </source>
</reference>
<keyword evidence="12 14" id="KW-0902">Two-component regulatory system</keyword>